<dbReference type="PANTHER" id="PTHR47017">
    <property type="entry name" value="ACYL-COA"/>
    <property type="match status" value="1"/>
</dbReference>
<dbReference type="EMBL" id="JAFKCS010000034">
    <property type="protein sequence ID" value="MBN7822198.1"/>
    <property type="molecule type" value="Genomic_DNA"/>
</dbReference>
<dbReference type="SUPFAM" id="SSF55729">
    <property type="entry name" value="Acyl-CoA N-acyltransferases (Nat)"/>
    <property type="match status" value="1"/>
</dbReference>
<comment type="caution">
    <text evidence="1">The sequence shown here is derived from an EMBL/GenBank/DDBJ whole genome shotgun (WGS) entry which is preliminary data.</text>
</comment>
<dbReference type="PANTHER" id="PTHR47017:SF1">
    <property type="entry name" value="ACYL-COA"/>
    <property type="match status" value="1"/>
</dbReference>
<reference evidence="1 2" key="1">
    <citation type="submission" date="2021-03" db="EMBL/GenBank/DDBJ databases">
        <title>novel species isolated from a fishpond in China.</title>
        <authorList>
            <person name="Lu H."/>
            <person name="Cai Z."/>
        </authorList>
    </citation>
    <scope>NUCLEOTIDE SEQUENCE [LARGE SCALE GENOMIC DNA]</scope>
    <source>
        <strain evidence="1 2">Y57</strain>
    </source>
</reference>
<organism evidence="1 2">
    <name type="scientific">Bowmanella yangjiangensis</name>
    <dbReference type="NCBI Taxonomy" id="2811230"/>
    <lineage>
        <taxon>Bacteria</taxon>
        <taxon>Pseudomonadati</taxon>
        <taxon>Pseudomonadota</taxon>
        <taxon>Gammaproteobacteria</taxon>
        <taxon>Alteromonadales</taxon>
        <taxon>Alteromonadaceae</taxon>
        <taxon>Bowmanella</taxon>
    </lineage>
</organism>
<name>A0ABS3CYM2_9ALTE</name>
<dbReference type="Proteomes" id="UP000663992">
    <property type="component" value="Unassembled WGS sequence"/>
</dbReference>
<evidence type="ECO:0000313" key="1">
    <source>
        <dbReference type="EMBL" id="MBN7822198.1"/>
    </source>
</evidence>
<dbReference type="InterPro" id="IPR016181">
    <property type="entry name" value="Acyl_CoA_acyltransferase"/>
</dbReference>
<evidence type="ECO:0000313" key="2">
    <source>
        <dbReference type="Proteomes" id="UP000663992"/>
    </source>
</evidence>
<accession>A0ABS3CYM2</accession>
<dbReference type="InterPro" id="IPR007434">
    <property type="entry name" value="FemAB-like"/>
</dbReference>
<sequence>MDLQFTFIDSLKRIPASDWQTLSQDAGPFLDYAFLEALEAHHCVAGGSGWQPCHLLVKDALGLLAALPLYQKSHSYGEYVFDFAWAEAYGRYRKCYYPKLVSALPFTPVPGQRLLTRPGANAADLWPAVLERLKTYCHEASLSSLHILFPHQEDAVQLAELGAMQRHSVQFHWFNRGYNEFADFTATFSSRKRKNLLKERRRLLEAGISFHRLKGCAITAEHMQDFYLCYQHTYLKRSGHTGYLTSRFFEAIRQDMSERLLVVQARINGDMLASALFFTDKLGLFGRYWGCMQEVDGLHFEVCYYQGIEYCIEHGLPFFNPGTQGEHKIQRGFEPVLCFSNHWLADNAFHTAVQHYVAQEKLQVAEYYREASKLLPYSQQHAT</sequence>
<proteinExistence type="predicted"/>
<keyword evidence="2" id="KW-1185">Reference proteome</keyword>
<gene>
    <name evidence="1" type="ORF">J0A65_20200</name>
</gene>
<dbReference type="Gene3D" id="3.40.630.30">
    <property type="match status" value="1"/>
</dbReference>
<protein>
    <submittedName>
        <fullName evidence="1">N-acetyltransferase</fullName>
    </submittedName>
</protein>
<dbReference type="Pfam" id="PF04339">
    <property type="entry name" value="FemAB_like"/>
    <property type="match status" value="1"/>
</dbReference>
<dbReference type="RefSeq" id="WP_206596145.1">
    <property type="nucleotide sequence ID" value="NZ_JAFKCS010000034.1"/>
</dbReference>